<feature type="compositionally biased region" description="Low complexity" evidence="1">
    <location>
        <begin position="26"/>
        <end position="36"/>
    </location>
</feature>
<gene>
    <name evidence="3" type="ORF">KDA82_16130</name>
</gene>
<accession>A0A8T4IXA7</accession>
<feature type="compositionally biased region" description="Basic and acidic residues" evidence="1">
    <location>
        <begin position="1"/>
        <end position="19"/>
    </location>
</feature>
<feature type="non-terminal residue" evidence="3">
    <location>
        <position position="90"/>
    </location>
</feature>
<evidence type="ECO:0000313" key="4">
    <source>
        <dbReference type="Proteomes" id="UP000675554"/>
    </source>
</evidence>
<dbReference type="GO" id="GO:0008483">
    <property type="term" value="F:transaminase activity"/>
    <property type="evidence" value="ECO:0007669"/>
    <property type="project" value="UniProtKB-KW"/>
</dbReference>
<comment type="caution">
    <text evidence="3">The sequence shown here is derived from an EMBL/GenBank/DDBJ whole genome shotgun (WGS) entry which is preliminary data.</text>
</comment>
<reference evidence="3" key="1">
    <citation type="submission" date="2021-04" db="EMBL/GenBank/DDBJ databases">
        <title>Sequencing of actinobacteria type strains.</title>
        <authorList>
            <person name="Nguyen G.-S."/>
            <person name="Wentzel A."/>
        </authorList>
    </citation>
    <scope>NUCLEOTIDE SEQUENCE</scope>
    <source>
        <strain evidence="3">DSM 42095</strain>
    </source>
</reference>
<sequence>MRRSDRGGHGDRGGREGSGHTRAHTPPSGSAGFAGAPDDDAGPEGPGARHSATALAACGYWRRRGMHTEPRQVVVAPGAPVLLLAVLAAT</sequence>
<dbReference type="AlphaFoldDB" id="A0A8T4IXA7"/>
<evidence type="ECO:0000256" key="2">
    <source>
        <dbReference type="SAM" id="Phobius"/>
    </source>
</evidence>
<evidence type="ECO:0000256" key="1">
    <source>
        <dbReference type="SAM" id="MobiDB-lite"/>
    </source>
</evidence>
<name>A0A8T4IXA7_9ACTN</name>
<proteinExistence type="predicted"/>
<organism evidence="3 4">
    <name type="scientific">Streptomyces daliensis</name>
    <dbReference type="NCBI Taxonomy" id="299421"/>
    <lineage>
        <taxon>Bacteria</taxon>
        <taxon>Bacillati</taxon>
        <taxon>Actinomycetota</taxon>
        <taxon>Actinomycetes</taxon>
        <taxon>Kitasatosporales</taxon>
        <taxon>Streptomycetaceae</taxon>
        <taxon>Streptomyces</taxon>
    </lineage>
</organism>
<evidence type="ECO:0000313" key="3">
    <source>
        <dbReference type="EMBL" id="MBR7674517.1"/>
    </source>
</evidence>
<keyword evidence="3" id="KW-0808">Transferase</keyword>
<protein>
    <submittedName>
        <fullName evidence="3">Pyridoxal phosphate-dependent aminotransferase</fullName>
    </submittedName>
</protein>
<dbReference type="EMBL" id="JAGSMN010000352">
    <property type="protein sequence ID" value="MBR7674517.1"/>
    <property type="molecule type" value="Genomic_DNA"/>
</dbReference>
<keyword evidence="3" id="KW-0032">Aminotransferase</keyword>
<keyword evidence="2" id="KW-1133">Transmembrane helix</keyword>
<dbReference type="Proteomes" id="UP000675554">
    <property type="component" value="Unassembled WGS sequence"/>
</dbReference>
<keyword evidence="2" id="KW-0472">Membrane</keyword>
<keyword evidence="2" id="KW-0812">Transmembrane</keyword>
<feature type="transmembrane region" description="Helical" evidence="2">
    <location>
        <begin position="72"/>
        <end position="89"/>
    </location>
</feature>
<keyword evidence="4" id="KW-1185">Reference proteome</keyword>
<feature type="region of interest" description="Disordered" evidence="1">
    <location>
        <begin position="1"/>
        <end position="51"/>
    </location>
</feature>